<feature type="transmembrane region" description="Helical" evidence="9">
    <location>
        <begin position="315"/>
        <end position="337"/>
    </location>
</feature>
<evidence type="ECO:0000313" key="12">
    <source>
        <dbReference type="Proteomes" id="UP001565236"/>
    </source>
</evidence>
<dbReference type="Proteomes" id="UP001565236">
    <property type="component" value="Unassembled WGS sequence"/>
</dbReference>
<accession>A0ABV4DRM4</accession>
<name>A0ABV4DRM4_9LACO</name>
<evidence type="ECO:0000256" key="3">
    <source>
        <dbReference type="ARBA" id="ARBA00022475"/>
    </source>
</evidence>
<gene>
    <name evidence="11" type="ORF">AALT52_09590</name>
</gene>
<evidence type="ECO:0000256" key="5">
    <source>
        <dbReference type="ARBA" id="ARBA00022692"/>
    </source>
</evidence>
<comment type="function">
    <text evidence="8">The phosphoenolpyruvate-dependent sugar phosphotransferase system (PTS), a major carbohydrate active -transport system, catalyzes the phosphorylation of incoming sugar substrates concomitant with their translocation across the cell membrane.</text>
</comment>
<dbReference type="InterPro" id="IPR051088">
    <property type="entry name" value="PTS_Sugar-EIIC/EIIB"/>
</dbReference>
<dbReference type="PROSITE" id="PS51105">
    <property type="entry name" value="PTS_EIIC_TYPE_3"/>
    <property type="match status" value="1"/>
</dbReference>
<evidence type="ECO:0000256" key="9">
    <source>
        <dbReference type="SAM" id="Phobius"/>
    </source>
</evidence>
<comment type="subcellular location">
    <subcellularLocation>
        <location evidence="1">Cell membrane</location>
        <topology evidence="1">Multi-pass membrane protein</topology>
    </subcellularLocation>
</comment>
<evidence type="ECO:0000256" key="4">
    <source>
        <dbReference type="ARBA" id="ARBA00022597"/>
    </source>
</evidence>
<comment type="caution">
    <text evidence="11">The sequence shown here is derived from an EMBL/GenBank/DDBJ whole genome shotgun (WGS) entry which is preliminary data.</text>
</comment>
<feature type="domain" description="PTS EIIC type-3" evidence="10">
    <location>
        <begin position="1"/>
        <end position="411"/>
    </location>
</feature>
<organism evidence="11 12">
    <name type="scientific">Ligilactobacillus faecis</name>
    <dbReference type="NCBI Taxonomy" id="762833"/>
    <lineage>
        <taxon>Bacteria</taxon>
        <taxon>Bacillati</taxon>
        <taxon>Bacillota</taxon>
        <taxon>Bacilli</taxon>
        <taxon>Lactobacillales</taxon>
        <taxon>Lactobacillaceae</taxon>
        <taxon>Ligilactobacillus</taxon>
    </lineage>
</organism>
<evidence type="ECO:0000256" key="7">
    <source>
        <dbReference type="ARBA" id="ARBA00023136"/>
    </source>
</evidence>
<dbReference type="InterPro" id="IPR003352">
    <property type="entry name" value="PTS_EIIC"/>
</dbReference>
<keyword evidence="4 8" id="KW-0762">Sugar transport</keyword>
<keyword evidence="2 8" id="KW-0813">Transport</keyword>
<proteinExistence type="predicted"/>
<evidence type="ECO:0000256" key="6">
    <source>
        <dbReference type="ARBA" id="ARBA00022989"/>
    </source>
</evidence>
<dbReference type="PANTHER" id="PTHR33989:SF4">
    <property type="entry name" value="PTS SYSTEM N,N'-DIACETYLCHITOBIOSE-SPECIFIC EIIC COMPONENT"/>
    <property type="match status" value="1"/>
</dbReference>
<evidence type="ECO:0000256" key="8">
    <source>
        <dbReference type="PIRNR" id="PIRNR006351"/>
    </source>
</evidence>
<evidence type="ECO:0000256" key="2">
    <source>
        <dbReference type="ARBA" id="ARBA00022448"/>
    </source>
</evidence>
<feature type="transmembrane region" description="Helical" evidence="9">
    <location>
        <begin position="391"/>
        <end position="409"/>
    </location>
</feature>
<feature type="transmembrane region" description="Helical" evidence="9">
    <location>
        <begin position="67"/>
        <end position="91"/>
    </location>
</feature>
<evidence type="ECO:0000256" key="1">
    <source>
        <dbReference type="ARBA" id="ARBA00004651"/>
    </source>
</evidence>
<dbReference type="PIRSF" id="PIRSF006351">
    <property type="entry name" value="PTS_EIIC-Cellobiose"/>
    <property type="match status" value="1"/>
</dbReference>
<keyword evidence="5 9" id="KW-0812">Transmembrane</keyword>
<keyword evidence="6 9" id="KW-1133">Transmembrane helix</keyword>
<reference evidence="11 12" key="1">
    <citation type="submission" date="2024-03" db="EMBL/GenBank/DDBJ databases">
        <title>Mouse gut bacterial collection (mGBC) of GemPharmatech.</title>
        <authorList>
            <person name="He Y."/>
            <person name="Dong L."/>
            <person name="Wu D."/>
            <person name="Gao X."/>
            <person name="Lin Z."/>
        </authorList>
    </citation>
    <scope>NUCLEOTIDE SEQUENCE [LARGE SCALE GENOMIC DNA]</scope>
    <source>
        <strain evidence="11 12">15-30</strain>
    </source>
</reference>
<protein>
    <recommendedName>
        <fullName evidence="8">Permease IIC component</fullName>
    </recommendedName>
</protein>
<feature type="transmembrane region" description="Helical" evidence="9">
    <location>
        <begin position="181"/>
        <end position="203"/>
    </location>
</feature>
<dbReference type="RefSeq" id="WP_369943176.1">
    <property type="nucleotide sequence ID" value="NZ_JBCLUF010000045.1"/>
</dbReference>
<dbReference type="PANTHER" id="PTHR33989">
    <property type="match status" value="1"/>
</dbReference>
<dbReference type="EMBL" id="JBCLUF010000045">
    <property type="protein sequence ID" value="MEY8663114.1"/>
    <property type="molecule type" value="Genomic_DNA"/>
</dbReference>
<dbReference type="Pfam" id="PF02378">
    <property type="entry name" value="PTS_EIIC"/>
    <property type="match status" value="1"/>
</dbReference>
<keyword evidence="3 8" id="KW-1003">Cell membrane</keyword>
<keyword evidence="7 8" id="KW-0472">Membrane</keyword>
<keyword evidence="12" id="KW-1185">Reference proteome</keyword>
<feature type="transmembrane region" description="Helical" evidence="9">
    <location>
        <begin position="139"/>
        <end position="161"/>
    </location>
</feature>
<feature type="transmembrane region" description="Helical" evidence="9">
    <location>
        <begin position="224"/>
        <end position="243"/>
    </location>
</feature>
<dbReference type="InterPro" id="IPR004501">
    <property type="entry name" value="PTS_EIIC_3"/>
</dbReference>
<feature type="transmembrane region" description="Helical" evidence="9">
    <location>
        <begin position="20"/>
        <end position="47"/>
    </location>
</feature>
<sequence length="436" mass="48242">MEEKIVAFGLKVRKMIFFRVIQRTFTVLFPFILLGSFAQVFEFSLLYPDGFLGNLLDLSEWLPHYKAANQALGSIYMLTAGLISVLAALLAARHTAKLAGRDGQMAGLTGMLVFLALCYQPNVGMNKTAGNFTFRLDLLGFNGLLLGLILGYVVGLLFNYLTPPIKKIEDNRFLSERSFQALLPLTLALVLAVGANLLFGLLYKYQVFTVIDNWLQSNALKSQSVLSVTFFAWLSLLFSWIGLSGPYANNTFDSDQSALKNLSYALTHSDLSQIPDKYNANTLYFSFGMVAGTGATLALALALMIVAKRKNERKLAYWSVGPVLFNSSSALMIGLPVLFNPFYVIPFTLIPLFNVLMGALALKLGLLPAVYPVLLSTPGPLYAFIGTNGSWSVLGFTLALLVSDILLYIPFVKFAERVTDELERERRKEEHLDEVK</sequence>
<evidence type="ECO:0000313" key="11">
    <source>
        <dbReference type="EMBL" id="MEY8663114.1"/>
    </source>
</evidence>
<feature type="transmembrane region" description="Helical" evidence="9">
    <location>
        <begin position="283"/>
        <end position="303"/>
    </location>
</feature>
<dbReference type="InterPro" id="IPR004796">
    <property type="entry name" value="PTS_IIC_cello"/>
</dbReference>
<evidence type="ECO:0000259" key="10">
    <source>
        <dbReference type="PROSITE" id="PS51105"/>
    </source>
</evidence>